<gene>
    <name evidence="9" type="primary">LOC125420850</name>
</gene>
<keyword evidence="3" id="KW-0732">Signal</keyword>
<evidence type="ECO:0000256" key="3">
    <source>
        <dbReference type="ARBA" id="ARBA00022729"/>
    </source>
</evidence>
<dbReference type="PROSITE" id="PS51450">
    <property type="entry name" value="LRR"/>
    <property type="match status" value="1"/>
</dbReference>
<proteinExistence type="predicted"/>
<dbReference type="PANTHER" id="PTHR48061:SF46">
    <property type="entry name" value="LEUCINE-RICH REPEAT-CONTAINING N-TERMINAL PLANT-TYPE DOMAIN-CONTAINING PROTEIN"/>
    <property type="match status" value="1"/>
</dbReference>
<dbReference type="RefSeq" id="XP_048324018.1">
    <property type="nucleotide sequence ID" value="XM_048468061.1"/>
</dbReference>
<dbReference type="InterPro" id="IPR046956">
    <property type="entry name" value="RLP23-like"/>
</dbReference>
<keyword evidence="5" id="KW-0472">Membrane</keyword>
<dbReference type="GeneID" id="125420850"/>
<keyword evidence="4" id="KW-1133">Transmembrane helix</keyword>
<sequence length="449" mass="50714">MAYTLYYGRSCGGIPSKTITWDENGTKDCSVWSGVTCDNRTGHVIGLDLTCSSLKGVIHSNSSLFFLRHLQSLILSYNDFWGSTISSEFGKLTHLVHLEIFESGFSGYFPPEFSYLSELVSLGLSSNDELILDTFTLKRIFSNLTSLEEHYLFQVDMTSVEPVSLMNLSSSMTSLTLDFCNLQGNLPDNIFYRWPNLEKVSLEANENLTGFLTKTNWSSPLKYLDLSFTEFLIDLPYLTESIKSLETLRLSSCKILGWNPTLLLNLTQMTSLDFSFNNFGGQVPWSFLNLKHLTYLGFQFNNFTGQLPDINAHNSSQISFSSDSSKNQSLGPLPLYLERISLDGNLLDGKIPHWIYSLQLLQILTLSDNQFTGQIDEFNSRSLKELDLSHNKLHGPIPRSIFQQVNLTWLDLSSNNLSGVVGLDEFSRLQNLISLPTILMVNSQFHHHP</sequence>
<dbReference type="SUPFAM" id="SSF52058">
    <property type="entry name" value="L domain-like"/>
    <property type="match status" value="2"/>
</dbReference>
<dbReference type="Pfam" id="PF00560">
    <property type="entry name" value="LRR_1"/>
    <property type="match status" value="3"/>
</dbReference>
<name>A0ABM3I9V6_ZIZJJ</name>
<keyword evidence="2" id="KW-0812">Transmembrane</keyword>
<evidence type="ECO:0000256" key="4">
    <source>
        <dbReference type="ARBA" id="ARBA00022989"/>
    </source>
</evidence>
<keyword evidence="8" id="KW-1185">Reference proteome</keyword>
<evidence type="ECO:0000256" key="6">
    <source>
        <dbReference type="ARBA" id="ARBA00023170"/>
    </source>
</evidence>
<evidence type="ECO:0000313" key="9">
    <source>
        <dbReference type="RefSeq" id="XP_048324018.1"/>
    </source>
</evidence>
<evidence type="ECO:0000313" key="8">
    <source>
        <dbReference type="Proteomes" id="UP001652623"/>
    </source>
</evidence>
<protein>
    <submittedName>
        <fullName evidence="9">Receptor-like protein Cf-9 homolog</fullName>
    </submittedName>
</protein>
<evidence type="ECO:0000256" key="7">
    <source>
        <dbReference type="ARBA" id="ARBA00023180"/>
    </source>
</evidence>
<keyword evidence="6" id="KW-0675">Receptor</keyword>
<dbReference type="PANTHER" id="PTHR48061">
    <property type="entry name" value="LEUCINE-RICH REPEAT RECEPTOR PROTEIN KINASE EMS1-LIKE-RELATED"/>
    <property type="match status" value="1"/>
</dbReference>
<dbReference type="InterPro" id="IPR032675">
    <property type="entry name" value="LRR_dom_sf"/>
</dbReference>
<dbReference type="Proteomes" id="UP001652623">
    <property type="component" value="Chromosome 1"/>
</dbReference>
<comment type="subcellular location">
    <subcellularLocation>
        <location evidence="1">Membrane</location>
        <topology evidence="1">Single-pass type I membrane protein</topology>
    </subcellularLocation>
</comment>
<evidence type="ECO:0000256" key="2">
    <source>
        <dbReference type="ARBA" id="ARBA00022692"/>
    </source>
</evidence>
<evidence type="ECO:0000256" key="5">
    <source>
        <dbReference type="ARBA" id="ARBA00023136"/>
    </source>
</evidence>
<keyword evidence="7" id="KW-0325">Glycoprotein</keyword>
<accession>A0ABM3I9V6</accession>
<dbReference type="Gene3D" id="3.80.10.10">
    <property type="entry name" value="Ribonuclease Inhibitor"/>
    <property type="match status" value="6"/>
</dbReference>
<dbReference type="Pfam" id="PF13855">
    <property type="entry name" value="LRR_8"/>
    <property type="match status" value="1"/>
</dbReference>
<organism evidence="8 9">
    <name type="scientific">Ziziphus jujuba</name>
    <name type="common">Chinese jujube</name>
    <name type="synonym">Ziziphus sativa</name>
    <dbReference type="NCBI Taxonomy" id="326968"/>
    <lineage>
        <taxon>Eukaryota</taxon>
        <taxon>Viridiplantae</taxon>
        <taxon>Streptophyta</taxon>
        <taxon>Embryophyta</taxon>
        <taxon>Tracheophyta</taxon>
        <taxon>Spermatophyta</taxon>
        <taxon>Magnoliopsida</taxon>
        <taxon>eudicotyledons</taxon>
        <taxon>Gunneridae</taxon>
        <taxon>Pentapetalae</taxon>
        <taxon>rosids</taxon>
        <taxon>fabids</taxon>
        <taxon>Rosales</taxon>
        <taxon>Rhamnaceae</taxon>
        <taxon>Paliureae</taxon>
        <taxon>Ziziphus</taxon>
    </lineage>
</organism>
<dbReference type="InterPro" id="IPR001611">
    <property type="entry name" value="Leu-rich_rpt"/>
</dbReference>
<reference evidence="9" key="1">
    <citation type="submission" date="2025-08" db="UniProtKB">
        <authorList>
            <consortium name="RefSeq"/>
        </authorList>
    </citation>
    <scope>IDENTIFICATION</scope>
    <source>
        <tissue evidence="9">Seedling</tissue>
    </source>
</reference>
<evidence type="ECO:0000256" key="1">
    <source>
        <dbReference type="ARBA" id="ARBA00004479"/>
    </source>
</evidence>